<name>A0A409WPW8_PSICY</name>
<gene>
    <name evidence="8" type="ORF">CVT25_001580</name>
</gene>
<dbReference type="Gene3D" id="1.20.120.730">
    <property type="entry name" value="Sec23/Sec24 helical domain"/>
    <property type="match status" value="1"/>
</dbReference>
<dbReference type="Pfam" id="PF04815">
    <property type="entry name" value="Sec23_helical"/>
    <property type="match status" value="1"/>
</dbReference>
<dbReference type="GO" id="GO:0006886">
    <property type="term" value="P:intracellular protein transport"/>
    <property type="evidence" value="ECO:0007669"/>
    <property type="project" value="InterPro"/>
</dbReference>
<dbReference type="Pfam" id="PF08033">
    <property type="entry name" value="Sec23_BS"/>
    <property type="match status" value="1"/>
</dbReference>
<dbReference type="SUPFAM" id="SSF81995">
    <property type="entry name" value="beta-sandwich domain of Sec23/24"/>
    <property type="match status" value="1"/>
</dbReference>
<dbReference type="GO" id="GO:0030127">
    <property type="term" value="C:COPII vesicle coat"/>
    <property type="evidence" value="ECO:0007669"/>
    <property type="project" value="InterPro"/>
</dbReference>
<evidence type="ECO:0000256" key="1">
    <source>
        <dbReference type="ARBA" id="ARBA00008334"/>
    </source>
</evidence>
<reference evidence="8 9" key="1">
    <citation type="journal article" date="2018" name="Evol. Lett.">
        <title>Horizontal gene cluster transfer increased hallucinogenic mushroom diversity.</title>
        <authorList>
            <person name="Reynolds H.T."/>
            <person name="Vijayakumar V."/>
            <person name="Gluck-Thaler E."/>
            <person name="Korotkin H.B."/>
            <person name="Matheny P.B."/>
            <person name="Slot J.C."/>
        </authorList>
    </citation>
    <scope>NUCLEOTIDE SEQUENCE [LARGE SCALE GENOMIC DNA]</scope>
    <source>
        <strain evidence="8 9">2631</strain>
    </source>
</reference>
<dbReference type="AlphaFoldDB" id="A0A409WPW8"/>
<dbReference type="InterPro" id="IPR006896">
    <property type="entry name" value="Sec23/24_trunk_dom"/>
</dbReference>
<evidence type="ECO:0000256" key="2">
    <source>
        <dbReference type="ARBA" id="ARBA00022448"/>
    </source>
</evidence>
<dbReference type="GO" id="GO:0070971">
    <property type="term" value="C:endoplasmic reticulum exit site"/>
    <property type="evidence" value="ECO:0007669"/>
    <property type="project" value="TreeGrafter"/>
</dbReference>
<protein>
    <recommendedName>
        <fullName evidence="10">Protein transport protein SEC24</fullName>
    </recommendedName>
</protein>
<dbReference type="Gene3D" id="3.40.20.10">
    <property type="entry name" value="Severin"/>
    <property type="match status" value="1"/>
</dbReference>
<dbReference type="SUPFAM" id="SSF53300">
    <property type="entry name" value="vWA-like"/>
    <property type="match status" value="1"/>
</dbReference>
<organism evidence="8 9">
    <name type="scientific">Psilocybe cyanescens</name>
    <dbReference type="NCBI Taxonomy" id="93625"/>
    <lineage>
        <taxon>Eukaryota</taxon>
        <taxon>Fungi</taxon>
        <taxon>Dikarya</taxon>
        <taxon>Basidiomycota</taxon>
        <taxon>Agaricomycotina</taxon>
        <taxon>Agaricomycetes</taxon>
        <taxon>Agaricomycetidae</taxon>
        <taxon>Agaricales</taxon>
        <taxon>Agaricineae</taxon>
        <taxon>Strophariaceae</taxon>
        <taxon>Psilocybe</taxon>
    </lineage>
</organism>
<evidence type="ECO:0000259" key="6">
    <source>
        <dbReference type="Pfam" id="PF04815"/>
    </source>
</evidence>
<sequence length="871" mass="96226">MYTHSNHIPQPPHSAGLNYKGLRPRIDPVQVPSPIDAIERDRRVWESKTHTTLPGTHAPLCTSDFVAVDQGNSSPKFVRVSTWNMPSTSKLAAESHVPVAAIFHPFADQSPGEEPVPLIHTGPAGPARCARCRSYINPWCSWISGGLRWKCNLCGQETEVTPDYFCNLDANFLRLDHLQRPELNKGTVDFEVTSSKEYWAQNPPAHIAQPFYSVETPEPGPRIPCPLTYVFAFDVSMEAVASGFLQSSCDSLKTILYGNADLGIESNFLPSSRLAIVTFNSSLHFYHLDSEMTRMLVVADLEEVFVPTLGLFVDPVERRSAIEALIDGIPSQFASATSSDSCLGSTIRGSLAALAGRGGHVILFQSTLPTVGAGALPMAPPSETALYDTDKEKNLHAPRSGTWISIAEECAEHGIGVSMFLAPGKYMDTGSVCVVATRTGGEVFWHPRFVPARDGPIVRDQLRRLVTRSQGYNCMARVRTSHGLQVKAQYGTFYASAPNELAFANLSADASFSVELEHTRSISPRGYAFLQCAVLYTSVEGQRRVRVVNLAVDVVELAGSLFQFADLESVICHMSKEAMSSMSQQRTLIIREELTEKCAGLLLGYRTQCAAATRSSQLIIPEAFRALPAFTLALQKTKPLKGTYSIHLYKFHTAVDKEPRQVSSDVRNYHIHHILSMSPRSLMHYLYPRLLALHDLDDQIALPQIVTNEDETKTEKILMPFCMRDSYFFMEAGGRKLFIYLFPSDNDETMILWVGSSASPQLLNDLFGVDDIHAVDPHMHTLPVLSSTLSTQVHNIFANRFAEKGRSSKLYIARQNLDAAEIEFSDMLVEDQNNGAMSYLDYLALVHKQITNVLTNGGSLTGSSSIRGSPW</sequence>
<dbReference type="InterPro" id="IPR012990">
    <property type="entry name" value="Beta-sandwich_Sec23_24"/>
</dbReference>
<dbReference type="InterPro" id="IPR036175">
    <property type="entry name" value="Sec23/24_helical_dom_sf"/>
</dbReference>
<dbReference type="InterPro" id="IPR036174">
    <property type="entry name" value="Znf_Sec23_Sec24_sf"/>
</dbReference>
<dbReference type="STRING" id="93625.A0A409WPW8"/>
<feature type="domain" description="Sec23/Sec24 beta-sandwich" evidence="7">
    <location>
        <begin position="471"/>
        <end position="554"/>
    </location>
</feature>
<dbReference type="SUPFAM" id="SSF82754">
    <property type="entry name" value="C-terminal, gelsolin-like domain of Sec23/24"/>
    <property type="match status" value="1"/>
</dbReference>
<dbReference type="GO" id="GO:0090110">
    <property type="term" value="P:COPII-coated vesicle cargo loading"/>
    <property type="evidence" value="ECO:0007669"/>
    <property type="project" value="TreeGrafter"/>
</dbReference>
<dbReference type="FunCoup" id="A0A409WPW8">
    <property type="interactions" value="607"/>
</dbReference>
<dbReference type="GO" id="GO:0008270">
    <property type="term" value="F:zinc ion binding"/>
    <property type="evidence" value="ECO:0007669"/>
    <property type="project" value="InterPro"/>
</dbReference>
<dbReference type="InterPro" id="IPR036465">
    <property type="entry name" value="vWFA_dom_sf"/>
</dbReference>
<evidence type="ECO:0000256" key="3">
    <source>
        <dbReference type="ARBA" id="ARBA00022927"/>
    </source>
</evidence>
<dbReference type="InParanoid" id="A0A409WPW8"/>
<dbReference type="SUPFAM" id="SSF82919">
    <property type="entry name" value="Zn-finger domain of Sec23/24"/>
    <property type="match status" value="1"/>
</dbReference>
<dbReference type="GO" id="GO:0000149">
    <property type="term" value="F:SNARE binding"/>
    <property type="evidence" value="ECO:0007669"/>
    <property type="project" value="TreeGrafter"/>
</dbReference>
<dbReference type="InterPro" id="IPR036180">
    <property type="entry name" value="Gelsolin-like_dom_sf"/>
</dbReference>
<keyword evidence="9" id="KW-1185">Reference proteome</keyword>
<dbReference type="PANTHER" id="PTHR13803">
    <property type="entry name" value="SEC24-RELATED PROTEIN"/>
    <property type="match status" value="1"/>
</dbReference>
<comment type="caution">
    <text evidence="8">The sequence shown here is derived from an EMBL/GenBank/DDBJ whole genome shotgun (WGS) entry which is preliminary data.</text>
</comment>
<accession>A0A409WPW8</accession>
<feature type="domain" description="Zinc finger Sec23/Sec24-type" evidence="4">
    <location>
        <begin position="126"/>
        <end position="164"/>
    </location>
</feature>
<keyword evidence="2" id="KW-0813">Transport</keyword>
<evidence type="ECO:0000259" key="4">
    <source>
        <dbReference type="Pfam" id="PF04810"/>
    </source>
</evidence>
<dbReference type="InterPro" id="IPR006900">
    <property type="entry name" value="Sec23/24_helical_dom"/>
</dbReference>
<dbReference type="Gene3D" id="2.60.40.1670">
    <property type="entry name" value="beta-sandwich domain of Sec23/24"/>
    <property type="match status" value="1"/>
</dbReference>
<evidence type="ECO:0000313" key="8">
    <source>
        <dbReference type="EMBL" id="PPQ80546.1"/>
    </source>
</evidence>
<feature type="domain" description="Sec23/Sec24 trunk" evidence="5">
    <location>
        <begin position="224"/>
        <end position="465"/>
    </location>
</feature>
<keyword evidence="3" id="KW-0653">Protein transport</keyword>
<dbReference type="OrthoDB" id="49016at2759"/>
<dbReference type="SUPFAM" id="SSF81811">
    <property type="entry name" value="Helical domain of Sec23/24"/>
    <property type="match status" value="1"/>
</dbReference>
<evidence type="ECO:0000259" key="7">
    <source>
        <dbReference type="Pfam" id="PF08033"/>
    </source>
</evidence>
<feature type="domain" description="Sec23/Sec24 helical" evidence="6">
    <location>
        <begin position="566"/>
        <end position="683"/>
    </location>
</feature>
<dbReference type="EMBL" id="NHYD01003321">
    <property type="protein sequence ID" value="PPQ80546.1"/>
    <property type="molecule type" value="Genomic_DNA"/>
</dbReference>
<evidence type="ECO:0008006" key="10">
    <source>
        <dbReference type="Google" id="ProtNLM"/>
    </source>
</evidence>
<dbReference type="Pfam" id="PF04811">
    <property type="entry name" value="Sec23_trunk"/>
    <property type="match status" value="1"/>
</dbReference>
<dbReference type="Gene3D" id="3.40.50.410">
    <property type="entry name" value="von Willebrand factor, type A domain"/>
    <property type="match status" value="1"/>
</dbReference>
<dbReference type="InterPro" id="IPR029006">
    <property type="entry name" value="ADF-H/Gelsolin-like_dom_sf"/>
</dbReference>
<dbReference type="Pfam" id="PF04810">
    <property type="entry name" value="zf-Sec23_Sec24"/>
    <property type="match status" value="1"/>
</dbReference>
<dbReference type="PANTHER" id="PTHR13803:SF4">
    <property type="entry name" value="SECRETORY 24CD, ISOFORM C"/>
    <property type="match status" value="1"/>
</dbReference>
<dbReference type="InterPro" id="IPR006895">
    <property type="entry name" value="Znf_Sec23_Sec24"/>
</dbReference>
<dbReference type="InterPro" id="IPR050550">
    <property type="entry name" value="SEC23_SEC24_subfamily"/>
</dbReference>
<comment type="similarity">
    <text evidence="1">Belongs to the SEC23/SEC24 family. SEC24 subfamily.</text>
</comment>
<dbReference type="Gene3D" id="2.30.30.380">
    <property type="entry name" value="Zn-finger domain of Sec23/24"/>
    <property type="match status" value="1"/>
</dbReference>
<evidence type="ECO:0000259" key="5">
    <source>
        <dbReference type="Pfam" id="PF04811"/>
    </source>
</evidence>
<dbReference type="Proteomes" id="UP000283269">
    <property type="component" value="Unassembled WGS sequence"/>
</dbReference>
<proteinExistence type="inferred from homology"/>
<evidence type="ECO:0000313" key="9">
    <source>
        <dbReference type="Proteomes" id="UP000283269"/>
    </source>
</evidence>